<evidence type="ECO:0000256" key="6">
    <source>
        <dbReference type="ARBA" id="ARBA00022989"/>
    </source>
</evidence>
<evidence type="ECO:0000313" key="9">
    <source>
        <dbReference type="Proteomes" id="UP000275368"/>
    </source>
</evidence>
<keyword evidence="4" id="KW-0309">Germination</keyword>
<keyword evidence="7" id="KW-0472">Membrane</keyword>
<organism evidence="8 9">
    <name type="scientific">Paenibacillus baekrokdamisoli</name>
    <dbReference type="NCBI Taxonomy" id="1712516"/>
    <lineage>
        <taxon>Bacteria</taxon>
        <taxon>Bacillati</taxon>
        <taxon>Bacillota</taxon>
        <taxon>Bacilli</taxon>
        <taxon>Bacillales</taxon>
        <taxon>Paenibacillaceae</taxon>
        <taxon>Paenibacillus</taxon>
    </lineage>
</organism>
<evidence type="ECO:0000313" key="8">
    <source>
        <dbReference type="EMBL" id="BBH22365.1"/>
    </source>
</evidence>
<sequence>MIVNPKDQITTIQTTAMVSKSMIGTGILILPRAIAKEVGTPDGWISVILSGLIALLAGYIIVKLSQRFPNQTFYQYSQIVVGPLLGKFFGIVMSVYFILCAGYLLRVMGEVIRMFLLEKTPLEVIMIIFLFVATYLTVAGINPIARLVELFLPIIIIILIAFIVFSSQSFELDNMRPVLGDGVMPVLKGTKSSIFTYSGFEVMLVLTAFMKEPQKAVKSAIAGISLVVLLYGLVIVISFGTISVDELKTVIWPTMTVAKDIELPGGFFERFESLFTVLWVISMYTAFVLYQYTSSLGLSQIFRKKHQTFVYASLPIIYLVAMFPADLNDVFKFGDILGWTLSLFVAGIMPPCFWLIAKIRRKGIEKS</sequence>
<dbReference type="KEGG" id="pbk:Back11_37100"/>
<comment type="similarity">
    <text evidence="2">Belongs to the amino acid-polyamine-organocation (APC) superfamily. Spore germination protein (SGP) (TC 2.A.3.9) family.</text>
</comment>
<protein>
    <submittedName>
        <fullName evidence="8">Germination protein BB</fullName>
    </submittedName>
</protein>
<dbReference type="Proteomes" id="UP000275368">
    <property type="component" value="Chromosome"/>
</dbReference>
<comment type="subcellular location">
    <subcellularLocation>
        <location evidence="1">Membrane</location>
        <topology evidence="1">Multi-pass membrane protein</topology>
    </subcellularLocation>
</comment>
<dbReference type="EMBL" id="AP019308">
    <property type="protein sequence ID" value="BBH22365.1"/>
    <property type="molecule type" value="Genomic_DNA"/>
</dbReference>
<evidence type="ECO:0000256" key="1">
    <source>
        <dbReference type="ARBA" id="ARBA00004141"/>
    </source>
</evidence>
<evidence type="ECO:0000256" key="5">
    <source>
        <dbReference type="ARBA" id="ARBA00022692"/>
    </source>
</evidence>
<dbReference type="AlphaFoldDB" id="A0A3G9J1V2"/>
<keyword evidence="3" id="KW-0813">Transport</keyword>
<dbReference type="OrthoDB" id="2716906at2"/>
<dbReference type="PANTHER" id="PTHR34975">
    <property type="entry name" value="SPORE GERMINATION PROTEIN A2"/>
    <property type="match status" value="1"/>
</dbReference>
<evidence type="ECO:0000256" key="4">
    <source>
        <dbReference type="ARBA" id="ARBA00022544"/>
    </source>
</evidence>
<name>A0A3G9J1V2_9BACL</name>
<evidence type="ECO:0000256" key="2">
    <source>
        <dbReference type="ARBA" id="ARBA00007998"/>
    </source>
</evidence>
<proteinExistence type="inferred from homology"/>
<keyword evidence="9" id="KW-1185">Reference proteome</keyword>
<evidence type="ECO:0000256" key="3">
    <source>
        <dbReference type="ARBA" id="ARBA00022448"/>
    </source>
</evidence>
<keyword evidence="6" id="KW-1133">Transmembrane helix</keyword>
<dbReference type="GO" id="GO:0016020">
    <property type="term" value="C:membrane"/>
    <property type="evidence" value="ECO:0007669"/>
    <property type="project" value="UniProtKB-SubCell"/>
</dbReference>
<reference evidence="8 9" key="1">
    <citation type="submission" date="2018-11" db="EMBL/GenBank/DDBJ databases">
        <title>Complete genome sequence of Paenibacillus baekrokdamisoli strain KCTC 33723.</title>
        <authorList>
            <person name="Kang S.W."/>
            <person name="Lee K.C."/>
            <person name="Kim K.K."/>
            <person name="Kim J.S."/>
            <person name="Kim D.S."/>
            <person name="Ko S.H."/>
            <person name="Yang S.H."/>
            <person name="Lee J.S."/>
        </authorList>
    </citation>
    <scope>NUCLEOTIDE SEQUENCE [LARGE SCALE GENOMIC DNA]</scope>
    <source>
        <strain evidence="8 9">KCTC 33723</strain>
    </source>
</reference>
<dbReference type="GO" id="GO:0009847">
    <property type="term" value="P:spore germination"/>
    <property type="evidence" value="ECO:0007669"/>
    <property type="project" value="InterPro"/>
</dbReference>
<dbReference type="Pfam" id="PF03845">
    <property type="entry name" value="Spore_permease"/>
    <property type="match status" value="1"/>
</dbReference>
<dbReference type="Gene3D" id="1.20.1740.10">
    <property type="entry name" value="Amino acid/polyamine transporter I"/>
    <property type="match status" value="1"/>
</dbReference>
<evidence type="ECO:0000256" key="7">
    <source>
        <dbReference type="ARBA" id="ARBA00023136"/>
    </source>
</evidence>
<accession>A0A3G9J1V2</accession>
<dbReference type="RefSeq" id="WP_125660367.1">
    <property type="nucleotide sequence ID" value="NZ_AP019308.1"/>
</dbReference>
<keyword evidence="5" id="KW-0812">Transmembrane</keyword>
<dbReference type="InterPro" id="IPR004761">
    <property type="entry name" value="Spore_GerAB"/>
</dbReference>
<dbReference type="NCBIfam" id="TIGR00912">
    <property type="entry name" value="2A0309"/>
    <property type="match status" value="1"/>
</dbReference>
<dbReference type="PANTHER" id="PTHR34975:SF2">
    <property type="entry name" value="SPORE GERMINATION PROTEIN A2"/>
    <property type="match status" value="1"/>
</dbReference>
<gene>
    <name evidence="8" type="ORF">Back11_37100</name>
</gene>